<keyword evidence="2" id="KW-1185">Reference proteome</keyword>
<proteinExistence type="predicted"/>
<sequence length="127" mass="14836">MNYDHKEGFIGPPELMSFDCRCQYSINMLKQFEKNYPKLAPTVCSLRMAIPLLHIHNHKDDCMYLFCVVYMLCACHFQGETAEHPWVELNQLAGMTCQMNAGHHKEVIPAHNNNWNWKKFIELGTFS</sequence>
<dbReference type="Proteomes" id="UP000217790">
    <property type="component" value="Unassembled WGS sequence"/>
</dbReference>
<evidence type="ECO:0000313" key="2">
    <source>
        <dbReference type="Proteomes" id="UP000217790"/>
    </source>
</evidence>
<dbReference type="OMA" id="NCAYLRD"/>
<gene>
    <name evidence="1" type="ORF">ARMGADRAFT_911747</name>
</gene>
<dbReference type="Pfam" id="PF18758">
    <property type="entry name" value="KDZ"/>
    <property type="match status" value="1"/>
</dbReference>
<organism evidence="1 2">
    <name type="scientific">Armillaria gallica</name>
    <name type="common">Bulbous honey fungus</name>
    <name type="synonym">Armillaria bulbosa</name>
    <dbReference type="NCBI Taxonomy" id="47427"/>
    <lineage>
        <taxon>Eukaryota</taxon>
        <taxon>Fungi</taxon>
        <taxon>Dikarya</taxon>
        <taxon>Basidiomycota</taxon>
        <taxon>Agaricomycotina</taxon>
        <taxon>Agaricomycetes</taxon>
        <taxon>Agaricomycetidae</taxon>
        <taxon>Agaricales</taxon>
        <taxon>Marasmiineae</taxon>
        <taxon>Physalacriaceae</taxon>
        <taxon>Armillaria</taxon>
    </lineage>
</organism>
<dbReference type="InterPro" id="IPR040521">
    <property type="entry name" value="KDZ"/>
</dbReference>
<reference evidence="2" key="1">
    <citation type="journal article" date="2017" name="Nat. Ecol. Evol.">
        <title>Genome expansion and lineage-specific genetic innovations in the forest pathogenic fungi Armillaria.</title>
        <authorList>
            <person name="Sipos G."/>
            <person name="Prasanna A.N."/>
            <person name="Walter M.C."/>
            <person name="O'Connor E."/>
            <person name="Balint B."/>
            <person name="Krizsan K."/>
            <person name="Kiss B."/>
            <person name="Hess J."/>
            <person name="Varga T."/>
            <person name="Slot J."/>
            <person name="Riley R."/>
            <person name="Boka B."/>
            <person name="Rigling D."/>
            <person name="Barry K."/>
            <person name="Lee J."/>
            <person name="Mihaltcheva S."/>
            <person name="LaButti K."/>
            <person name="Lipzen A."/>
            <person name="Waldron R."/>
            <person name="Moloney N.M."/>
            <person name="Sperisen C."/>
            <person name="Kredics L."/>
            <person name="Vagvoelgyi C."/>
            <person name="Patrignani A."/>
            <person name="Fitzpatrick D."/>
            <person name="Nagy I."/>
            <person name="Doyle S."/>
            <person name="Anderson J.B."/>
            <person name="Grigoriev I.V."/>
            <person name="Gueldener U."/>
            <person name="Muensterkoetter M."/>
            <person name="Nagy L.G."/>
        </authorList>
    </citation>
    <scope>NUCLEOTIDE SEQUENCE [LARGE SCALE GENOMIC DNA]</scope>
    <source>
        <strain evidence="2">Ar21-2</strain>
    </source>
</reference>
<dbReference type="STRING" id="47427.A0A2H3EWF5"/>
<dbReference type="EMBL" id="KZ293644">
    <property type="protein sequence ID" value="PBL04628.1"/>
    <property type="molecule type" value="Genomic_DNA"/>
</dbReference>
<evidence type="ECO:0000313" key="1">
    <source>
        <dbReference type="EMBL" id="PBL04628.1"/>
    </source>
</evidence>
<accession>A0A2H3EWF5</accession>
<dbReference type="InParanoid" id="A0A2H3EWF5"/>
<dbReference type="AlphaFoldDB" id="A0A2H3EWF5"/>
<dbReference type="OrthoDB" id="3257768at2759"/>
<name>A0A2H3EWF5_ARMGA</name>
<protein>
    <submittedName>
        <fullName evidence="1">Uncharacterized protein</fullName>
    </submittedName>
</protein>